<dbReference type="Gene3D" id="2.130.10.10">
    <property type="entry name" value="YVTN repeat-like/Quinoprotein amine dehydrogenase"/>
    <property type="match status" value="1"/>
</dbReference>
<evidence type="ECO:0000256" key="5">
    <source>
        <dbReference type="ARBA" id="ARBA00022490"/>
    </source>
</evidence>
<dbReference type="PROSITE" id="PS50082">
    <property type="entry name" value="WD_REPEATS_2"/>
    <property type="match status" value="6"/>
</dbReference>
<evidence type="ECO:0000256" key="3">
    <source>
        <dbReference type="ARBA" id="ARBA00011775"/>
    </source>
</evidence>
<feature type="compositionally biased region" description="Acidic residues" evidence="14">
    <location>
        <begin position="317"/>
        <end position="334"/>
    </location>
</feature>
<feature type="domain" description="COPA/B TPR" evidence="17">
    <location>
        <begin position="1036"/>
        <end position="1192"/>
    </location>
</feature>
<dbReference type="InterPro" id="IPR019775">
    <property type="entry name" value="WD40_repeat_CS"/>
</dbReference>
<evidence type="ECO:0000256" key="12">
    <source>
        <dbReference type="ARBA" id="ARBA00025536"/>
    </source>
</evidence>
<dbReference type="PANTHER" id="PTHR19876">
    <property type="entry name" value="COATOMER"/>
    <property type="match status" value="1"/>
</dbReference>
<keyword evidence="10" id="KW-0333">Golgi apparatus</keyword>
<keyword evidence="7" id="KW-0677">Repeat</keyword>
<dbReference type="Proteomes" id="UP001491310">
    <property type="component" value="Unassembled WGS sequence"/>
</dbReference>
<organism evidence="18 19">
    <name type="scientific">Coccomyxa subellipsoidea</name>
    <dbReference type="NCBI Taxonomy" id="248742"/>
    <lineage>
        <taxon>Eukaryota</taxon>
        <taxon>Viridiplantae</taxon>
        <taxon>Chlorophyta</taxon>
        <taxon>core chlorophytes</taxon>
        <taxon>Trebouxiophyceae</taxon>
        <taxon>Trebouxiophyceae incertae sedis</taxon>
        <taxon>Coccomyxaceae</taxon>
        <taxon>Coccomyxa</taxon>
    </lineage>
</organism>
<keyword evidence="11" id="KW-0472">Membrane</keyword>
<dbReference type="CDD" id="cd00200">
    <property type="entry name" value="WD40"/>
    <property type="match status" value="1"/>
</dbReference>
<feature type="region of interest" description="Disordered" evidence="14">
    <location>
        <begin position="1"/>
        <end position="24"/>
    </location>
</feature>
<evidence type="ECO:0008006" key="20">
    <source>
        <dbReference type="Google" id="ProtNLM"/>
    </source>
</evidence>
<dbReference type="SUPFAM" id="SSF51004">
    <property type="entry name" value="C-terminal (heme d1) domain of cytochrome cd1-nitrite reductase"/>
    <property type="match status" value="1"/>
</dbReference>
<feature type="repeat" description="WD" evidence="13">
    <location>
        <begin position="670"/>
        <end position="711"/>
    </location>
</feature>
<dbReference type="InterPro" id="IPR001680">
    <property type="entry name" value="WD40_rpt"/>
</dbReference>
<evidence type="ECO:0000256" key="6">
    <source>
        <dbReference type="ARBA" id="ARBA00022574"/>
    </source>
</evidence>
<feature type="region of interest" description="Disordered" evidence="14">
    <location>
        <begin position="1266"/>
        <end position="1311"/>
    </location>
</feature>
<evidence type="ECO:0000256" key="1">
    <source>
        <dbReference type="ARBA" id="ARBA00004255"/>
    </source>
</evidence>
<proteinExistence type="predicted"/>
<comment type="subunit">
    <text evidence="3">Oligomeric complex that consists of at least the alpha, beta, beta', gamma, delta, epsilon and zeta subunits.</text>
</comment>
<evidence type="ECO:0000256" key="2">
    <source>
        <dbReference type="ARBA" id="ARBA00004347"/>
    </source>
</evidence>
<evidence type="ECO:0000259" key="17">
    <source>
        <dbReference type="Pfam" id="PF23953"/>
    </source>
</evidence>
<comment type="subcellular location">
    <subcellularLocation>
        <location evidence="2">Cytoplasmic vesicle</location>
        <location evidence="2">COPI-coated vesicle membrane</location>
        <topology evidence="2">Peripheral membrane protein</topology>
        <orientation evidence="2">Cytoplasmic side</orientation>
    </subcellularLocation>
    <subcellularLocation>
        <location evidence="1">Golgi apparatus membrane</location>
        <topology evidence="1">Peripheral membrane protein</topology>
        <orientation evidence="1">Cytoplasmic side</orientation>
    </subcellularLocation>
</comment>
<comment type="function">
    <text evidence="12">The coatomer is a cytosolic protein complex that binds to dilysine motifs and reversibly associates with Golgi non-clathrin-coated vesicles, which further mediate biosynthetic protein transport from the ER, via the Golgi up to the trans Golgi network. Coatomer complex is required for budding from Golgi membranes, and is essential for the retrograde Golgi-to-ER transport of dilysine-tagged proteins.</text>
</comment>
<dbReference type="InterPro" id="IPR006692">
    <property type="entry name" value="Beta-prop_COPA/B_2nd"/>
</dbReference>
<feature type="region of interest" description="Disordered" evidence="14">
    <location>
        <begin position="277"/>
        <end position="342"/>
    </location>
</feature>
<keyword evidence="19" id="KW-1185">Reference proteome</keyword>
<evidence type="ECO:0000313" key="18">
    <source>
        <dbReference type="EMBL" id="KAK9907581.1"/>
    </source>
</evidence>
<feature type="repeat" description="WD" evidence="13">
    <location>
        <begin position="556"/>
        <end position="590"/>
    </location>
</feature>
<reference evidence="18 19" key="1">
    <citation type="journal article" date="2024" name="Nat. Commun.">
        <title>Phylogenomics reveals the evolutionary origins of lichenization in chlorophyte algae.</title>
        <authorList>
            <person name="Puginier C."/>
            <person name="Libourel C."/>
            <person name="Otte J."/>
            <person name="Skaloud P."/>
            <person name="Haon M."/>
            <person name="Grisel S."/>
            <person name="Petersen M."/>
            <person name="Berrin J.G."/>
            <person name="Delaux P.M."/>
            <person name="Dal Grande F."/>
            <person name="Keller J."/>
        </authorList>
    </citation>
    <scope>NUCLEOTIDE SEQUENCE [LARGE SCALE GENOMIC DNA]</scope>
    <source>
        <strain evidence="18 19">SAG 216-7</strain>
    </source>
</reference>
<dbReference type="PROSITE" id="PS50294">
    <property type="entry name" value="WD_REPEATS_REGION"/>
    <property type="match status" value="5"/>
</dbReference>
<dbReference type="InterPro" id="IPR056176">
    <property type="entry name" value="TPR_COPA_B"/>
</dbReference>
<dbReference type="InterPro" id="IPR011048">
    <property type="entry name" value="Haem_d1_sf"/>
</dbReference>
<dbReference type="Gene3D" id="1.25.40.470">
    <property type="match status" value="1"/>
</dbReference>
<dbReference type="InterPro" id="IPR010714">
    <property type="entry name" value="Coatomer_asu_C"/>
</dbReference>
<dbReference type="InterPro" id="IPR015943">
    <property type="entry name" value="WD40/YVTN_repeat-like_dom_sf"/>
</dbReference>
<evidence type="ECO:0000256" key="14">
    <source>
        <dbReference type="SAM" id="MobiDB-lite"/>
    </source>
</evidence>
<feature type="domain" description="Coatomer alpha subunit C-terminal" evidence="16">
    <location>
        <begin position="1243"/>
        <end position="1648"/>
    </location>
</feature>
<dbReference type="Pfam" id="PF23953">
    <property type="entry name" value="TPR_COPA_B"/>
    <property type="match status" value="1"/>
</dbReference>
<dbReference type="InterPro" id="IPR019416">
    <property type="entry name" value="NCBP3"/>
</dbReference>
<dbReference type="PROSITE" id="PS00678">
    <property type="entry name" value="WD_REPEATS_1"/>
    <property type="match status" value="1"/>
</dbReference>
<accession>A0ABR2YL29</accession>
<protein>
    <recommendedName>
        <fullName evidence="20">Coatomer subunit alpha</fullName>
    </recommendedName>
</protein>
<evidence type="ECO:0000256" key="7">
    <source>
        <dbReference type="ARBA" id="ARBA00022737"/>
    </source>
</evidence>
<dbReference type="PRINTS" id="PR00320">
    <property type="entry name" value="GPROTEINBRPT"/>
</dbReference>
<evidence type="ECO:0000256" key="13">
    <source>
        <dbReference type="PROSITE-ProRule" id="PRU00221"/>
    </source>
</evidence>
<dbReference type="Pfam" id="PF04053">
    <property type="entry name" value="B-prop_COPA_B_2nd"/>
    <property type="match status" value="1"/>
</dbReference>
<feature type="repeat" description="WD" evidence="13">
    <location>
        <begin position="472"/>
        <end position="513"/>
    </location>
</feature>
<dbReference type="Pfam" id="PF10309">
    <property type="entry name" value="NCBP3"/>
    <property type="match status" value="1"/>
</dbReference>
<sequence length="1648" mass="184791">MSEGPSPVVFQGTAQAAPGSESVIDTETELHRRRAERFGTEYVDPSKRSDLRSEFRKQKFKKEGFKTGLDLFDEEEVARMQVRAQRFQTELKLPDYRPAEVPEDEAKKQQRAARFGVEYTPGDKGALMEIDVLEEKKEHGWEIPRRPEAIHLYGVDCMSTAECLSYFSDYGPTFVEWIDDSSCNVLFEDDYTAKRALIGRGKPLPPDNTAPDTAGLDPTDINNAPFLWHKGEDFKKGPTAIPLMYRMATTADVKPAHGKKFSRYLWKMPVKKAQRLQKEEVRQRQQVQNGEDVQMKGTKSTRNERKKRKRQSRDVDMADAEELDEEEGEQEEELPEAKVPKADVGDLRELLRQKNGPSGLFSSADAFIPFSEDDEEEEASCGKAGDPRVTVASLSGRGRHAQRRPSRQAMSGTIKTVPGFPPIRSMLTKFETKSNRVKGLSFHPKRPWILASLHSGVIQLWDYRMGTLIDRFDEHDGPVRGVHFHKSQPLFVSGGDDYKIKVWNYKLRRCLFTLLGHLDYIRTVQFHQEYPWVVSASDDQTIRIWNWQSRTCISVLTGHNHYVMSACFHPKDDLVVSASLDQTVRVWDISGLRKKTVAPGGEDMLRLPQMNSDLFGGGDAVVKYVLEGHDRGVNWAAFHPTLPLIVSGADDRQVKLWRMNDTKAWEVDTLRGHVNNVSCVMFHARQDIIVSNSEDKSIRVWDMSKRTGVQTFRREHDRFWIMAAHSEVNLLAAGHDSGMIVFKLERERPAYGTHGDTLYYVKDRHLRSYDFSNQRDSPLITIRRIGSSGTNSGPRTLSYNPAENAVLLTSDVDGGSYELYLIPKDANGNSVEPKRGMGGSAVFIARNRFAVLDKSSNQLLIKNLQNEITKKCASPAGAPTDAIFYAGTGTLLCRSEDKVVLFDVQQRTSVADLSTPFIKYVVWSADMNHVALLSKHAIIIANRRLGQASTVHETIRVKSAAWDDSGVLIYTTLNHIKYCLPNGDSGIIRTLDVPVYITKVFGNTIYCLDRDGKNRQIEVDTTEYVFKLALLQRKFDQVLAMIRGSQLCGQSIIAYLQSKGSPEVALHFVQDERTRFMLAIECGNIEVALRSAQELDDKETWHRLGVEALRQGNHQIVEYSYQKTKNFERLSFLYLITGNLEKLAKMLKISEMRNDVMGSFHNALYLGDIRERVRILEEAGQGALAFVTAATHDLEEDAARIEESLAPELVAELRAGLQPDARLLLPPHPILKEDNWPLLTVSKGFFESLAAGEAGKGDVELEDEDLDAGAWGDPDLDLEPHADGEENGEADYDRADGDAEDGNDDEGGWEMEDLELPPEVMQPVAVAAESAAFATPAPGVPPSQRWLQKGNLAADHVAAGAFDSAMRLLNRQLGVGNFEPLKQYFLEVYGGAQASLPALPGIGALPVALDRGWNSSDDRKLPTSPALPYSLAMLEERLKTMYKSVTEGKFSEALRQVNVLLALIPLTIVDTRREVDELKELISIAREYNIGLRCEMERKALAEDPKRAAELAAYFTHAKMQPGHIVLSLRSAMTQFYKLENFATAAIFARRLLEMNAPSKIATQARQVLTLCEQKGTDKVQLEYDPRNPFDICSLTFTPIYRGNQYVEDPYTKARFQMECSGKISPVGNLAIIGAGASGLLCSHTQTR</sequence>
<dbReference type="SUPFAM" id="SSF50978">
    <property type="entry name" value="WD40 repeat-like"/>
    <property type="match status" value="1"/>
</dbReference>
<dbReference type="SMART" id="SM00320">
    <property type="entry name" value="WD40"/>
    <property type="match status" value="6"/>
</dbReference>
<name>A0ABR2YL29_9CHLO</name>
<dbReference type="InterPro" id="IPR047312">
    <property type="entry name" value="Coatomer_alpha_WD-assoc_reg"/>
</dbReference>
<evidence type="ECO:0000313" key="19">
    <source>
        <dbReference type="Proteomes" id="UP001491310"/>
    </source>
</evidence>
<feature type="repeat" description="WD" evidence="13">
    <location>
        <begin position="430"/>
        <end position="471"/>
    </location>
</feature>
<evidence type="ECO:0000256" key="9">
    <source>
        <dbReference type="ARBA" id="ARBA00022927"/>
    </source>
</evidence>
<keyword evidence="4" id="KW-0813">Transport</keyword>
<keyword evidence="6 13" id="KW-0853">WD repeat</keyword>
<feature type="domain" description="COPA/B second beta-propeller" evidence="15">
    <location>
        <begin position="765"/>
        <end position="1009"/>
    </location>
</feature>
<keyword evidence="9" id="KW-0653">Protein transport</keyword>
<evidence type="ECO:0000256" key="8">
    <source>
        <dbReference type="ARBA" id="ARBA00022892"/>
    </source>
</evidence>
<keyword evidence="8" id="KW-0931">ER-Golgi transport</keyword>
<evidence type="ECO:0000256" key="10">
    <source>
        <dbReference type="ARBA" id="ARBA00023034"/>
    </source>
</evidence>
<dbReference type="InterPro" id="IPR020472">
    <property type="entry name" value="WD40_PAC1"/>
</dbReference>
<feature type="repeat" description="WD" evidence="13">
    <location>
        <begin position="514"/>
        <end position="555"/>
    </location>
</feature>
<keyword evidence="5" id="KW-0963">Cytoplasm</keyword>
<dbReference type="PANTHER" id="PTHR19876:SF1">
    <property type="entry name" value="COATOMER SUBUNIT ALPHA"/>
    <property type="match status" value="1"/>
</dbReference>
<gene>
    <name evidence="18" type="ORF">WJX75_006405</name>
</gene>
<feature type="compositionally biased region" description="Acidic residues" evidence="14">
    <location>
        <begin position="1298"/>
        <end position="1311"/>
    </location>
</feature>
<evidence type="ECO:0000256" key="4">
    <source>
        <dbReference type="ARBA" id="ARBA00022448"/>
    </source>
</evidence>
<dbReference type="CDD" id="cd22948">
    <property type="entry name" value="Coatomer_WDAD_alpha"/>
    <property type="match status" value="1"/>
</dbReference>
<evidence type="ECO:0000256" key="11">
    <source>
        <dbReference type="ARBA" id="ARBA00023136"/>
    </source>
</evidence>
<dbReference type="InterPro" id="IPR036322">
    <property type="entry name" value="WD40_repeat_dom_sf"/>
</dbReference>
<evidence type="ECO:0000259" key="16">
    <source>
        <dbReference type="Pfam" id="PF06957"/>
    </source>
</evidence>
<dbReference type="Pfam" id="PF00400">
    <property type="entry name" value="WD40"/>
    <property type="match status" value="6"/>
</dbReference>
<dbReference type="EMBL" id="JALJOT010000009">
    <property type="protein sequence ID" value="KAK9907581.1"/>
    <property type="molecule type" value="Genomic_DNA"/>
</dbReference>
<feature type="repeat" description="WD" evidence="13">
    <location>
        <begin position="626"/>
        <end position="667"/>
    </location>
</feature>
<comment type="caution">
    <text evidence="18">The sequence shown here is derived from an EMBL/GenBank/DDBJ whole genome shotgun (WGS) entry which is preliminary data.</text>
</comment>
<dbReference type="Pfam" id="PF06957">
    <property type="entry name" value="COPI_C"/>
    <property type="match status" value="1"/>
</dbReference>
<dbReference type="InterPro" id="IPR050844">
    <property type="entry name" value="Coatomer_complex_subunit"/>
</dbReference>
<evidence type="ECO:0000259" key="15">
    <source>
        <dbReference type="Pfam" id="PF04053"/>
    </source>
</evidence>